<reference evidence="1 2" key="1">
    <citation type="submission" date="2016-08" db="EMBL/GenBank/DDBJ databases">
        <title>A new outlook on sporulation: Clostridium algidixylanolyticum.</title>
        <authorList>
            <person name="Poppleton D.I."/>
            <person name="Gribaldo S."/>
        </authorList>
    </citation>
    <scope>NUCLEOTIDE SEQUENCE [LARGE SCALE GENOMIC DNA]</scope>
    <source>
        <strain evidence="1 2">SPL73</strain>
    </source>
</reference>
<proteinExistence type="predicted"/>
<evidence type="ECO:0000313" key="2">
    <source>
        <dbReference type="Proteomes" id="UP000284277"/>
    </source>
</evidence>
<protein>
    <submittedName>
        <fullName evidence="1">Uncharacterized protein</fullName>
    </submittedName>
</protein>
<accession>A0A419T837</accession>
<gene>
    <name evidence="1" type="ORF">BET01_13685</name>
</gene>
<evidence type="ECO:0000313" key="1">
    <source>
        <dbReference type="EMBL" id="RKD33583.1"/>
    </source>
</evidence>
<name>A0A419T837_9FIRM</name>
<organism evidence="1 2">
    <name type="scientific">Lacrimispora algidixylanolytica</name>
    <dbReference type="NCBI Taxonomy" id="94868"/>
    <lineage>
        <taxon>Bacteria</taxon>
        <taxon>Bacillati</taxon>
        <taxon>Bacillota</taxon>
        <taxon>Clostridia</taxon>
        <taxon>Lachnospirales</taxon>
        <taxon>Lachnospiraceae</taxon>
        <taxon>Lacrimispora</taxon>
    </lineage>
</organism>
<dbReference type="Proteomes" id="UP000284277">
    <property type="component" value="Unassembled WGS sequence"/>
</dbReference>
<comment type="caution">
    <text evidence="1">The sequence shown here is derived from an EMBL/GenBank/DDBJ whole genome shotgun (WGS) entry which is preliminary data.</text>
</comment>
<sequence>MNGPEEALVFPSMTAFSAACVRGDALPMPFAWIRQGYHGVLNDFNAFNAAIVRKSVRKNVWIWKINTRNRRLEL</sequence>
<dbReference type="EMBL" id="MCIA01000006">
    <property type="protein sequence ID" value="RKD33583.1"/>
    <property type="molecule type" value="Genomic_DNA"/>
</dbReference>
<dbReference type="AlphaFoldDB" id="A0A419T837"/>
<keyword evidence="2" id="KW-1185">Reference proteome</keyword>